<dbReference type="HOGENOM" id="CLU_1905694_0_0_7"/>
<proteinExistence type="predicted"/>
<sequence>MEVQVNVDFDELFGYTVRETSMVLKVANDVVRLDDDRFFQLSGDFDFEISEGDDVVIFDKTIDKFYYMRLIAQYREMIEMDPESEYIEDGIRAIAQYSVELEEIGDDTVDLYKLVINDQIYDAEFKGTVDDYN</sequence>
<keyword evidence="2" id="KW-1185">Reference proteome</keyword>
<evidence type="ECO:0000313" key="1">
    <source>
        <dbReference type="EMBL" id="ADR34641.1"/>
    </source>
</evidence>
<dbReference type="EMBL" id="CP002355">
    <property type="protein sequence ID" value="ADR34641.1"/>
    <property type="molecule type" value="Genomic_DNA"/>
</dbReference>
<dbReference type="RefSeq" id="WP_013460838.1">
    <property type="nucleotide sequence ID" value="NC_014762.1"/>
</dbReference>
<dbReference type="KEGG" id="sku:Sulku_1981"/>
<accession>E4U2F4</accession>
<gene>
    <name evidence="1" type="ordered locus">Sulku_1981</name>
</gene>
<evidence type="ECO:0000313" key="2">
    <source>
        <dbReference type="Proteomes" id="UP000008721"/>
    </source>
</evidence>
<reference evidence="1 2" key="1">
    <citation type="journal article" date="2012" name="Stand. Genomic Sci.">
        <title>Complete genome sequence of the sulfur compounds oxidizing chemolithoautotroph Sulfuricurvum kujiense type strain (YK-1(T)).</title>
        <authorList>
            <person name="Han C."/>
            <person name="Kotsyurbenko O."/>
            <person name="Chertkov O."/>
            <person name="Held B."/>
            <person name="Lapidus A."/>
            <person name="Nolan M."/>
            <person name="Lucas S."/>
            <person name="Hammon N."/>
            <person name="Deshpande S."/>
            <person name="Cheng J.F."/>
            <person name="Tapia R."/>
            <person name="Goodwin L.A."/>
            <person name="Pitluck S."/>
            <person name="Liolios K."/>
            <person name="Pagani I."/>
            <person name="Ivanova N."/>
            <person name="Mavromatis K."/>
            <person name="Mikhailova N."/>
            <person name="Pati A."/>
            <person name="Chen A."/>
            <person name="Palaniappan K."/>
            <person name="Land M."/>
            <person name="Hauser L."/>
            <person name="Chang Y.J."/>
            <person name="Jeffries C.D."/>
            <person name="Brambilla E.M."/>
            <person name="Rohde M."/>
            <person name="Spring S."/>
            <person name="Sikorski J."/>
            <person name="Goker M."/>
            <person name="Woyke T."/>
            <person name="Bristow J."/>
            <person name="Eisen J.A."/>
            <person name="Markowitz V."/>
            <person name="Hugenholtz P."/>
            <person name="Kyrpides N.C."/>
            <person name="Klenk H.P."/>
            <person name="Detter J.C."/>
        </authorList>
    </citation>
    <scope>NUCLEOTIDE SEQUENCE [LARGE SCALE GENOMIC DNA]</scope>
    <source>
        <strain evidence="2">ATCC BAA-921 / DSM 16994 / JCM 11577 / YK-1</strain>
    </source>
</reference>
<name>E4U2F4_SULKY</name>
<dbReference type="Proteomes" id="UP000008721">
    <property type="component" value="Chromosome"/>
</dbReference>
<protein>
    <submittedName>
        <fullName evidence="1">Uncharacterized protein</fullName>
    </submittedName>
</protein>
<dbReference type="STRING" id="709032.Sulku_1981"/>
<dbReference type="AlphaFoldDB" id="E4U2F4"/>
<organism evidence="1 2">
    <name type="scientific">Sulfuricurvum kujiense (strain ATCC BAA-921 / DSM 16994 / JCM 11577 / YK-1)</name>
    <dbReference type="NCBI Taxonomy" id="709032"/>
    <lineage>
        <taxon>Bacteria</taxon>
        <taxon>Pseudomonadati</taxon>
        <taxon>Campylobacterota</taxon>
        <taxon>Epsilonproteobacteria</taxon>
        <taxon>Campylobacterales</taxon>
        <taxon>Sulfurimonadaceae</taxon>
        <taxon>Sulfuricurvum</taxon>
    </lineage>
</organism>